<accession>L8JJF2</accession>
<gene>
    <name evidence="1" type="ORF">C900_05623</name>
</gene>
<organism evidence="1 2">
    <name type="scientific">Fulvivirga imtechensis AK7</name>
    <dbReference type="NCBI Taxonomy" id="1237149"/>
    <lineage>
        <taxon>Bacteria</taxon>
        <taxon>Pseudomonadati</taxon>
        <taxon>Bacteroidota</taxon>
        <taxon>Cytophagia</taxon>
        <taxon>Cytophagales</taxon>
        <taxon>Fulvivirgaceae</taxon>
        <taxon>Fulvivirga</taxon>
    </lineage>
</organism>
<name>L8JJF2_9BACT</name>
<evidence type="ECO:0000313" key="1">
    <source>
        <dbReference type="EMBL" id="ELR68930.1"/>
    </source>
</evidence>
<dbReference type="RefSeq" id="WP_009582731.1">
    <property type="nucleotide sequence ID" value="NZ_AMZN01000087.1"/>
</dbReference>
<dbReference type="InterPro" id="IPR053825">
    <property type="entry name" value="DUF7009"/>
</dbReference>
<dbReference type="Pfam" id="PF22668">
    <property type="entry name" value="DUF7009"/>
    <property type="match status" value="1"/>
</dbReference>
<proteinExistence type="predicted"/>
<evidence type="ECO:0000313" key="2">
    <source>
        <dbReference type="Proteomes" id="UP000011135"/>
    </source>
</evidence>
<keyword evidence="2" id="KW-1185">Reference proteome</keyword>
<dbReference type="STRING" id="1237149.C900_05623"/>
<sequence>MKIRISGNTLRLRLSQSEVNEVGTEGRVSDSIDFGPRKLIYMLQVVDQAEITASYEGDFVSVNVPPAIANPWVSTDQVGFEADLALQGGKELYVLVEKDFKCLKPREREDESDLFENPQGC</sequence>
<dbReference type="AlphaFoldDB" id="L8JJF2"/>
<dbReference type="eggNOG" id="ENOG503316Y">
    <property type="taxonomic scope" value="Bacteria"/>
</dbReference>
<reference evidence="1 2" key="1">
    <citation type="submission" date="2012-12" db="EMBL/GenBank/DDBJ databases">
        <title>Genome assembly of Fulvivirga imtechensis AK7.</title>
        <authorList>
            <person name="Nupur N."/>
            <person name="Khatri I."/>
            <person name="Kumar R."/>
            <person name="Subramanian S."/>
            <person name="Pinnaka A."/>
        </authorList>
    </citation>
    <scope>NUCLEOTIDE SEQUENCE [LARGE SCALE GENOMIC DNA]</scope>
    <source>
        <strain evidence="1 2">AK7</strain>
    </source>
</reference>
<dbReference type="OrthoDB" id="7060517at2"/>
<protein>
    <submittedName>
        <fullName evidence="1">Uncharacterized protein</fullName>
    </submittedName>
</protein>
<dbReference type="EMBL" id="AMZN01000087">
    <property type="protein sequence ID" value="ELR68930.1"/>
    <property type="molecule type" value="Genomic_DNA"/>
</dbReference>
<dbReference type="Proteomes" id="UP000011135">
    <property type="component" value="Unassembled WGS sequence"/>
</dbReference>
<comment type="caution">
    <text evidence="1">The sequence shown here is derived from an EMBL/GenBank/DDBJ whole genome shotgun (WGS) entry which is preliminary data.</text>
</comment>